<gene>
    <name evidence="1" type="ORF">CDAR_95531</name>
</gene>
<dbReference type="Proteomes" id="UP001054837">
    <property type="component" value="Unassembled WGS sequence"/>
</dbReference>
<accession>A0AAV4M7A3</accession>
<keyword evidence="2" id="KW-1185">Reference proteome</keyword>
<comment type="caution">
    <text evidence="1">The sequence shown here is derived from an EMBL/GenBank/DDBJ whole genome shotgun (WGS) entry which is preliminary data.</text>
</comment>
<name>A0AAV4M7A3_9ARAC</name>
<evidence type="ECO:0000313" key="1">
    <source>
        <dbReference type="EMBL" id="GIX67695.1"/>
    </source>
</evidence>
<dbReference type="AlphaFoldDB" id="A0AAV4M7A3"/>
<sequence length="100" mass="11312">MTTIVSNRRKKDMITIQKEDQRLPRLWICESTIKTVANVLVEFCSQNSVELFSGNVNFDRSSPTRLSSLSSPTRLSSLSSLTHLSSLSTCSSLQRDRFEL</sequence>
<proteinExistence type="predicted"/>
<reference evidence="1 2" key="1">
    <citation type="submission" date="2021-06" db="EMBL/GenBank/DDBJ databases">
        <title>Caerostris darwini draft genome.</title>
        <authorList>
            <person name="Kono N."/>
            <person name="Arakawa K."/>
        </authorList>
    </citation>
    <scope>NUCLEOTIDE SEQUENCE [LARGE SCALE GENOMIC DNA]</scope>
</reference>
<evidence type="ECO:0000313" key="2">
    <source>
        <dbReference type="Proteomes" id="UP001054837"/>
    </source>
</evidence>
<protein>
    <submittedName>
        <fullName evidence="1">Uncharacterized protein</fullName>
    </submittedName>
</protein>
<dbReference type="EMBL" id="BPLQ01000105">
    <property type="protein sequence ID" value="GIX67695.1"/>
    <property type="molecule type" value="Genomic_DNA"/>
</dbReference>
<organism evidence="1 2">
    <name type="scientific">Caerostris darwini</name>
    <dbReference type="NCBI Taxonomy" id="1538125"/>
    <lineage>
        <taxon>Eukaryota</taxon>
        <taxon>Metazoa</taxon>
        <taxon>Ecdysozoa</taxon>
        <taxon>Arthropoda</taxon>
        <taxon>Chelicerata</taxon>
        <taxon>Arachnida</taxon>
        <taxon>Araneae</taxon>
        <taxon>Araneomorphae</taxon>
        <taxon>Entelegynae</taxon>
        <taxon>Araneoidea</taxon>
        <taxon>Araneidae</taxon>
        <taxon>Caerostris</taxon>
    </lineage>
</organism>